<comment type="caution">
    <text evidence="2">The sequence shown here is derived from an EMBL/GenBank/DDBJ whole genome shotgun (WGS) entry which is preliminary data.</text>
</comment>
<feature type="compositionally biased region" description="Basic residues" evidence="1">
    <location>
        <begin position="142"/>
        <end position="151"/>
    </location>
</feature>
<feature type="non-terminal residue" evidence="2">
    <location>
        <position position="1"/>
    </location>
</feature>
<feature type="compositionally biased region" description="Basic and acidic residues" evidence="1">
    <location>
        <begin position="460"/>
        <end position="479"/>
    </location>
</feature>
<feature type="compositionally biased region" description="Polar residues" evidence="1">
    <location>
        <begin position="198"/>
        <end position="215"/>
    </location>
</feature>
<evidence type="ECO:0000256" key="1">
    <source>
        <dbReference type="SAM" id="MobiDB-lite"/>
    </source>
</evidence>
<dbReference type="EMBL" id="BKCJ010504622">
    <property type="protein sequence ID" value="GFA87225.1"/>
    <property type="molecule type" value="Genomic_DNA"/>
</dbReference>
<reference evidence="2" key="1">
    <citation type="journal article" date="2019" name="Sci. Rep.">
        <title>Draft genome of Tanacetum cinerariifolium, the natural source of mosquito coil.</title>
        <authorList>
            <person name="Yamashiro T."/>
            <person name="Shiraishi A."/>
            <person name="Satake H."/>
            <person name="Nakayama K."/>
        </authorList>
    </citation>
    <scope>NUCLEOTIDE SEQUENCE</scope>
</reference>
<dbReference type="AlphaFoldDB" id="A0A699KF85"/>
<name>A0A699KF85_TANCI</name>
<feature type="compositionally biased region" description="Polar residues" evidence="1">
    <location>
        <begin position="126"/>
        <end position="138"/>
    </location>
</feature>
<organism evidence="2">
    <name type="scientific">Tanacetum cinerariifolium</name>
    <name type="common">Dalmatian daisy</name>
    <name type="synonym">Chrysanthemum cinerariifolium</name>
    <dbReference type="NCBI Taxonomy" id="118510"/>
    <lineage>
        <taxon>Eukaryota</taxon>
        <taxon>Viridiplantae</taxon>
        <taxon>Streptophyta</taxon>
        <taxon>Embryophyta</taxon>
        <taxon>Tracheophyta</taxon>
        <taxon>Spermatophyta</taxon>
        <taxon>Magnoliopsida</taxon>
        <taxon>eudicotyledons</taxon>
        <taxon>Gunneridae</taxon>
        <taxon>Pentapetalae</taxon>
        <taxon>asterids</taxon>
        <taxon>campanulids</taxon>
        <taxon>Asterales</taxon>
        <taxon>Asteraceae</taxon>
        <taxon>Asteroideae</taxon>
        <taxon>Anthemideae</taxon>
        <taxon>Anthemidinae</taxon>
        <taxon>Tanacetum</taxon>
    </lineage>
</organism>
<feature type="region of interest" description="Disordered" evidence="1">
    <location>
        <begin position="118"/>
        <end position="162"/>
    </location>
</feature>
<feature type="region of interest" description="Disordered" evidence="1">
    <location>
        <begin position="460"/>
        <end position="490"/>
    </location>
</feature>
<feature type="region of interest" description="Disordered" evidence="1">
    <location>
        <begin position="184"/>
        <end position="230"/>
    </location>
</feature>
<proteinExistence type="predicted"/>
<evidence type="ECO:0000313" key="2">
    <source>
        <dbReference type="EMBL" id="GFA87225.1"/>
    </source>
</evidence>
<protein>
    <submittedName>
        <fullName evidence="2">Uncharacterized protein</fullName>
    </submittedName>
</protein>
<sequence>VDGKKVVSSEASIMRDLQFGDEGGVDCLPNKVIFEQLALMGMVKHLDSGNKFLMCPRFIQVFLDKQVDGMSKHNVIYVIPSHTKKIFSNMIRVGKDFYRRETPLFPTMMVQPQEEIGEGTKVPTDPQHTPTIIQPATYQPQRKQRPRKSKRHDTELPQTSVPTEFVIDEAVNKEMSDNLVRATTTASSLEAKHDSGNIAKTQTKATSNEPSSQETSLEDELKRTKTTQQTKIDGLERKVKKLENKQRSITHKLKRLYKVSLTSRVISSSDDEALDKEDTSKERRVDKIDVDEDIALVSTHDDVIVQDKGIEDVVEEEVVKVVTTAKMLIDTIVDAAQVTTAITDILVSAAETIVTTAPTITAKSTKTNVQDKGKGKAKLIEEPEMQKKRKHQVRADEELDVKLQAKTDEEDRLAREKSQQVKEPRALKNKSFAEIQELFDKAMKRINTFVDFRTELVEESTKKDKTETTQESSSKRERDELEEERSKKHKWRMIKSLKSLRNVWKSFQIMEMM</sequence>
<accession>A0A699KF85</accession>
<gene>
    <name evidence="2" type="ORF">Tci_659197</name>
</gene>